<comment type="caution">
    <text evidence="1">The sequence shown here is derived from an EMBL/GenBank/DDBJ whole genome shotgun (WGS) entry which is preliminary data.</text>
</comment>
<dbReference type="AlphaFoldDB" id="A0A3R7JL13"/>
<organism evidence="1 2">
    <name type="scientific">Clonorchis sinensis</name>
    <name type="common">Chinese liver fluke</name>
    <dbReference type="NCBI Taxonomy" id="79923"/>
    <lineage>
        <taxon>Eukaryota</taxon>
        <taxon>Metazoa</taxon>
        <taxon>Spiralia</taxon>
        <taxon>Lophotrochozoa</taxon>
        <taxon>Platyhelminthes</taxon>
        <taxon>Trematoda</taxon>
        <taxon>Digenea</taxon>
        <taxon>Opisthorchiida</taxon>
        <taxon>Opisthorchiata</taxon>
        <taxon>Opisthorchiidae</taxon>
        <taxon>Clonorchis</taxon>
    </lineage>
</organism>
<dbReference type="Proteomes" id="UP000286415">
    <property type="component" value="Unassembled WGS sequence"/>
</dbReference>
<keyword evidence="2" id="KW-1185">Reference proteome</keyword>
<dbReference type="InParanoid" id="A0A3R7JL13"/>
<name>A0A3R7JL13_CLOSI</name>
<proteinExistence type="predicted"/>
<evidence type="ECO:0000313" key="1">
    <source>
        <dbReference type="EMBL" id="KAG5453321.1"/>
    </source>
</evidence>
<accession>A0A3R7JL13</accession>
<dbReference type="EMBL" id="NIRI02000013">
    <property type="protein sequence ID" value="KAG5453321.1"/>
    <property type="molecule type" value="Genomic_DNA"/>
</dbReference>
<gene>
    <name evidence="1" type="ORF">CSKR_104403</name>
</gene>
<reference evidence="1 2" key="1">
    <citation type="journal article" date="2018" name="Biotechnol. Adv.">
        <title>Improved genomic resources and new bioinformatic workflow for the carcinogenic parasite Clonorchis sinensis: Biotechnological implications.</title>
        <authorList>
            <person name="Wang D."/>
            <person name="Korhonen P.K."/>
            <person name="Gasser R.B."/>
            <person name="Young N.D."/>
        </authorList>
    </citation>
    <scope>NUCLEOTIDE SEQUENCE [LARGE SCALE GENOMIC DNA]</scope>
    <source>
        <strain evidence="1">Cs-k2</strain>
    </source>
</reference>
<sequence length="224" mass="25425">MESSLTVRMMESCKLAGKGLAECARLFKRQHLTRLQSEAAFSNCSPKFVLVTRVYRLRRLIGVIQELGKRCDQIAQWISQRCEWNRFSTEANVETQDNLNEPTMTCAHGSRALDGIHTHVDKIRFLLNNEVVDLFGTDAGTERLSTEALISSVQILVEHMLKQMARFILTVKSPQETTSDKPPLTPFTFEDLLALESKLPMRYALEYGKAKAKLVANENEFLCV</sequence>
<dbReference type="OrthoDB" id="10313934at2759"/>
<evidence type="ECO:0000313" key="2">
    <source>
        <dbReference type="Proteomes" id="UP000286415"/>
    </source>
</evidence>
<reference evidence="1 2" key="2">
    <citation type="journal article" date="2021" name="Genomics">
        <title>High-quality reference genome for Clonorchis sinensis.</title>
        <authorList>
            <person name="Young N.D."/>
            <person name="Stroehlein A.J."/>
            <person name="Kinkar L."/>
            <person name="Wang T."/>
            <person name="Sohn W.M."/>
            <person name="Chang B.C.H."/>
            <person name="Kaur P."/>
            <person name="Weisz D."/>
            <person name="Dudchenko O."/>
            <person name="Aiden E.L."/>
            <person name="Korhonen P.K."/>
            <person name="Gasser R.B."/>
        </authorList>
    </citation>
    <scope>NUCLEOTIDE SEQUENCE [LARGE SCALE GENOMIC DNA]</scope>
    <source>
        <strain evidence="1">Cs-k2</strain>
    </source>
</reference>
<protein>
    <submittedName>
        <fullName evidence="1">Uncharacterized protein</fullName>
    </submittedName>
</protein>